<gene>
    <name evidence="2" type="ORF">KO481_07005</name>
</gene>
<dbReference type="EMBL" id="JAHKNI010000002">
    <property type="protein sequence ID" value="MBU3061267.1"/>
    <property type="molecule type" value="Genomic_DNA"/>
</dbReference>
<reference evidence="2 3" key="1">
    <citation type="submission" date="2021-06" db="EMBL/GenBank/DDBJ databases">
        <title>Actinomycetes sequencing.</title>
        <authorList>
            <person name="Shan Q."/>
        </authorList>
    </citation>
    <scope>NUCLEOTIDE SEQUENCE [LARGE SCALE GENOMIC DNA]</scope>
    <source>
        <strain evidence="2 3">NEAU-G5</strain>
    </source>
</reference>
<keyword evidence="3" id="KW-1185">Reference proteome</keyword>
<sequence length="88" mass="9426">MFVRGGIVGSVPPTVPEIPPRLTDPRPVLAVGSALWAIATIAVWVNRDWADARPICLMGLAVGLLGYTIFVIQRRGARRGHKGAQKGL</sequence>
<evidence type="ECO:0000313" key="2">
    <source>
        <dbReference type="EMBL" id="MBU3061267.1"/>
    </source>
</evidence>
<organism evidence="2 3">
    <name type="scientific">Nocardia albiluteola</name>
    <dbReference type="NCBI Taxonomy" id="2842303"/>
    <lineage>
        <taxon>Bacteria</taxon>
        <taxon>Bacillati</taxon>
        <taxon>Actinomycetota</taxon>
        <taxon>Actinomycetes</taxon>
        <taxon>Mycobacteriales</taxon>
        <taxon>Nocardiaceae</taxon>
        <taxon>Nocardia</taxon>
    </lineage>
</organism>
<feature type="transmembrane region" description="Helical" evidence="1">
    <location>
        <begin position="52"/>
        <end position="72"/>
    </location>
</feature>
<accession>A0ABS6ATB1</accession>
<keyword evidence="1" id="KW-0472">Membrane</keyword>
<name>A0ABS6ATB1_9NOCA</name>
<comment type="caution">
    <text evidence="2">The sequence shown here is derived from an EMBL/GenBank/DDBJ whole genome shotgun (WGS) entry which is preliminary data.</text>
</comment>
<protein>
    <submittedName>
        <fullName evidence="2">DUF2530 domain-containing protein</fullName>
    </submittedName>
</protein>
<keyword evidence="1" id="KW-0812">Transmembrane</keyword>
<evidence type="ECO:0000256" key="1">
    <source>
        <dbReference type="SAM" id="Phobius"/>
    </source>
</evidence>
<keyword evidence="1" id="KW-1133">Transmembrane helix</keyword>
<dbReference type="Proteomes" id="UP000733379">
    <property type="component" value="Unassembled WGS sequence"/>
</dbReference>
<proteinExistence type="predicted"/>
<evidence type="ECO:0000313" key="3">
    <source>
        <dbReference type="Proteomes" id="UP000733379"/>
    </source>
</evidence>
<dbReference type="InterPro" id="IPR019681">
    <property type="entry name" value="DUF2530"/>
</dbReference>
<dbReference type="Pfam" id="PF10745">
    <property type="entry name" value="DUF2530"/>
    <property type="match status" value="1"/>
</dbReference>
<feature type="transmembrane region" description="Helical" evidence="1">
    <location>
        <begin position="28"/>
        <end position="46"/>
    </location>
</feature>